<gene>
    <name evidence="2" type="ORF">PSH1140_239</name>
</gene>
<feature type="transmembrane region" description="Helical" evidence="1">
    <location>
        <begin position="16"/>
        <end position="38"/>
    </location>
</feature>
<evidence type="ECO:0000313" key="3">
    <source>
        <dbReference type="Proteomes" id="UP000244328"/>
    </source>
</evidence>
<organism evidence="2 3">
    <name type="scientific">Enterobacter phage myPSH1140</name>
    <dbReference type="NCBI Taxonomy" id="2108137"/>
    <lineage>
        <taxon>Viruses</taxon>
        <taxon>Duplodnaviria</taxon>
        <taxon>Heunggongvirae</taxon>
        <taxon>Uroviricota</taxon>
        <taxon>Caudoviricetes</taxon>
        <taxon>Pantevenvirales</taxon>
        <taxon>Straboviridae</taxon>
        <taxon>Tevenvirinae</taxon>
        <taxon>Karamvirus</taxon>
        <taxon>Karamvirus mypsh1140</taxon>
    </lineage>
</organism>
<evidence type="ECO:0000313" key="2">
    <source>
        <dbReference type="EMBL" id="AVR55444.1"/>
    </source>
</evidence>
<evidence type="ECO:0000256" key="1">
    <source>
        <dbReference type="SAM" id="Phobius"/>
    </source>
</evidence>
<dbReference type="Proteomes" id="UP000244328">
    <property type="component" value="Segment"/>
</dbReference>
<name>A0A2R3ZXI1_9CAUD</name>
<keyword evidence="1" id="KW-0812">Transmembrane</keyword>
<dbReference type="Pfam" id="PF23906">
    <property type="entry name" value="DUF7248"/>
    <property type="match status" value="1"/>
</dbReference>
<keyword evidence="3" id="KW-1185">Reference proteome</keyword>
<accession>A0A2R3ZXI1</accession>
<dbReference type="InterPro" id="IPR055672">
    <property type="entry name" value="DUF7248"/>
</dbReference>
<proteinExistence type="predicted"/>
<sequence>MGRKVYNSRMDKMEKIFWIFFSIIAIMVFVGIGFSIWATVEIVHVIQTEGLKGVAEVLMNGVQQGSEL</sequence>
<dbReference type="EMBL" id="MG999954">
    <property type="protein sequence ID" value="AVR55444.1"/>
    <property type="molecule type" value="Genomic_DNA"/>
</dbReference>
<keyword evidence="1" id="KW-0472">Membrane</keyword>
<keyword evidence="1" id="KW-1133">Transmembrane helix</keyword>
<reference evidence="2 3" key="1">
    <citation type="submission" date="2018-02" db="EMBL/GenBank/DDBJ databases">
        <title>Isolation, characterization and genome analysis of lytic bacteriophages against Enterobacter cloacae.</title>
        <authorList>
            <person name="Ramesh N."/>
            <person name="Prasanth M."/>
            <person name="Tamhankar A.J."/>
            <person name="Lundborg C.S."/>
        </authorList>
    </citation>
    <scope>NUCLEOTIDE SEQUENCE [LARGE SCALE GENOMIC DNA]</scope>
</reference>
<protein>
    <submittedName>
        <fullName evidence="2">Uncharacterized protein</fullName>
    </submittedName>
</protein>